<reference evidence="2 3" key="1">
    <citation type="submission" date="2013-11" db="EMBL/GenBank/DDBJ databases">
        <title>Whole genome shotgun sequence of Vibrio halioticoli NBRC 102217.</title>
        <authorList>
            <person name="Isaki S."/>
            <person name="Kimura A."/>
            <person name="Ohji S."/>
            <person name="Hosoyama A."/>
            <person name="Fujita N."/>
            <person name="Hashimoto M."/>
            <person name="Hosoyama Y."/>
            <person name="Yamazoe A."/>
        </authorList>
    </citation>
    <scope>NUCLEOTIDE SEQUENCE [LARGE SCALE GENOMIC DNA]</scope>
    <source>
        <strain evidence="2 3">NBRC 102217</strain>
    </source>
</reference>
<accession>V5FP90</accession>
<dbReference type="AlphaFoldDB" id="V5FP90"/>
<sequence length="118" mass="13729">MIGYHGVELQEYLDRKVKVLLYGDFCRVLTQDVNGYVFEYDENYRGHLLSISLPVSTCRFETEELHPYFKSLAPEGWLKKSFSEQQKIDELDWLGMLIANGYDLLGAVQLMRLDDVSL</sequence>
<keyword evidence="3" id="KW-1185">Reference proteome</keyword>
<protein>
    <recommendedName>
        <fullName evidence="1">HipA N-terminal subdomain 1 domain-containing protein</fullName>
    </recommendedName>
</protein>
<evidence type="ECO:0000313" key="2">
    <source>
        <dbReference type="EMBL" id="GAD91366.1"/>
    </source>
</evidence>
<evidence type="ECO:0000259" key="1">
    <source>
        <dbReference type="Pfam" id="PF13657"/>
    </source>
</evidence>
<comment type="caution">
    <text evidence="2">The sequence shown here is derived from an EMBL/GenBank/DDBJ whole genome shotgun (WGS) entry which is preliminary data.</text>
</comment>
<dbReference type="Proteomes" id="UP000017800">
    <property type="component" value="Unassembled WGS sequence"/>
</dbReference>
<evidence type="ECO:0000313" key="3">
    <source>
        <dbReference type="Proteomes" id="UP000017800"/>
    </source>
</evidence>
<proteinExistence type="predicted"/>
<gene>
    <name evidence="2" type="ORF">VHA01S_087_00060</name>
</gene>
<organism evidence="2 3">
    <name type="scientific">Vibrio halioticoli NBRC 102217</name>
    <dbReference type="NCBI Taxonomy" id="1219072"/>
    <lineage>
        <taxon>Bacteria</taxon>
        <taxon>Pseudomonadati</taxon>
        <taxon>Pseudomonadota</taxon>
        <taxon>Gammaproteobacteria</taxon>
        <taxon>Vibrionales</taxon>
        <taxon>Vibrionaceae</taxon>
        <taxon>Vibrio</taxon>
    </lineage>
</organism>
<dbReference type="eggNOG" id="COG3550">
    <property type="taxonomic scope" value="Bacteria"/>
</dbReference>
<feature type="domain" description="HipA N-terminal subdomain 1" evidence="1">
    <location>
        <begin position="18"/>
        <end position="110"/>
    </location>
</feature>
<name>V5FP90_9VIBR</name>
<dbReference type="NCBIfam" id="TIGR03071">
    <property type="entry name" value="couple_hipA"/>
    <property type="match status" value="1"/>
</dbReference>
<dbReference type="Pfam" id="PF13657">
    <property type="entry name" value="Couple_hipA"/>
    <property type="match status" value="1"/>
</dbReference>
<dbReference type="InterPro" id="IPR017508">
    <property type="entry name" value="HipA_N1"/>
</dbReference>
<dbReference type="EMBL" id="BAUJ01000087">
    <property type="protein sequence ID" value="GAD91366.1"/>
    <property type="molecule type" value="Genomic_DNA"/>
</dbReference>